<name>A0A6G0TRQ7_APHGL</name>
<keyword evidence="1" id="KW-1133">Transmembrane helix</keyword>
<gene>
    <name evidence="2" type="ORF">AGLY_006606</name>
</gene>
<dbReference type="AlphaFoldDB" id="A0A6G0TRQ7"/>
<evidence type="ECO:0000313" key="2">
    <source>
        <dbReference type="EMBL" id="KAE9537583.1"/>
    </source>
</evidence>
<organism evidence="2 3">
    <name type="scientific">Aphis glycines</name>
    <name type="common">Soybean aphid</name>
    <dbReference type="NCBI Taxonomy" id="307491"/>
    <lineage>
        <taxon>Eukaryota</taxon>
        <taxon>Metazoa</taxon>
        <taxon>Ecdysozoa</taxon>
        <taxon>Arthropoda</taxon>
        <taxon>Hexapoda</taxon>
        <taxon>Insecta</taxon>
        <taxon>Pterygota</taxon>
        <taxon>Neoptera</taxon>
        <taxon>Paraneoptera</taxon>
        <taxon>Hemiptera</taxon>
        <taxon>Sternorrhyncha</taxon>
        <taxon>Aphidomorpha</taxon>
        <taxon>Aphidoidea</taxon>
        <taxon>Aphididae</taxon>
        <taxon>Aphidini</taxon>
        <taxon>Aphis</taxon>
        <taxon>Aphis</taxon>
    </lineage>
</organism>
<evidence type="ECO:0000256" key="1">
    <source>
        <dbReference type="SAM" id="Phobius"/>
    </source>
</evidence>
<evidence type="ECO:0000313" key="3">
    <source>
        <dbReference type="Proteomes" id="UP000475862"/>
    </source>
</evidence>
<accession>A0A6G0TRQ7</accession>
<reference evidence="2 3" key="1">
    <citation type="submission" date="2019-08" db="EMBL/GenBank/DDBJ databases">
        <title>The genome of the soybean aphid Biotype 1, its phylome, world population structure and adaptation to the North American continent.</title>
        <authorList>
            <person name="Giordano R."/>
            <person name="Donthu R.K."/>
            <person name="Hernandez A.G."/>
            <person name="Wright C.L."/>
            <person name="Zimin A.V."/>
        </authorList>
    </citation>
    <scope>NUCLEOTIDE SEQUENCE [LARGE SCALE GENOMIC DNA]</scope>
    <source>
        <tissue evidence="2">Whole aphids</tissue>
    </source>
</reference>
<comment type="caution">
    <text evidence="2">The sequence shown here is derived from an EMBL/GenBank/DDBJ whole genome shotgun (WGS) entry which is preliminary data.</text>
</comment>
<sequence length="196" mass="23145">MDLLFSNFTKLRSTGLLILNTFWYYFYYYLYLILLFHILLLYLNRFFEHHQLEQLKQDVLFSLIILRNIFCTVSLHVLRISLSSMVRSDNGSVVYKCALKYPGKKQYNISLKNKTLSGLHSLQLANIMNRPYFFIRRISLCFHAKHSIDGVVDRYGDHTVAAALRRDITHRWLSMYASITQVRTLNHSIITHSLMS</sequence>
<protein>
    <submittedName>
        <fullName evidence="2">Uncharacterized protein</fullName>
    </submittedName>
</protein>
<keyword evidence="1" id="KW-0472">Membrane</keyword>
<keyword evidence="1" id="KW-0812">Transmembrane</keyword>
<dbReference type="EMBL" id="VYZN01000018">
    <property type="protein sequence ID" value="KAE9537583.1"/>
    <property type="molecule type" value="Genomic_DNA"/>
</dbReference>
<proteinExistence type="predicted"/>
<dbReference type="Proteomes" id="UP000475862">
    <property type="component" value="Unassembled WGS sequence"/>
</dbReference>
<feature type="transmembrane region" description="Helical" evidence="1">
    <location>
        <begin position="26"/>
        <end position="47"/>
    </location>
</feature>
<feature type="transmembrane region" description="Helical" evidence="1">
    <location>
        <begin position="59"/>
        <end position="78"/>
    </location>
</feature>
<keyword evidence="3" id="KW-1185">Reference proteome</keyword>